<protein>
    <submittedName>
        <fullName evidence="12">Extracellular solute-binding protein</fullName>
    </submittedName>
</protein>
<feature type="domain" description="HTH gntR-type" evidence="11">
    <location>
        <begin position="11"/>
        <end position="79"/>
    </location>
</feature>
<evidence type="ECO:0000256" key="3">
    <source>
        <dbReference type="ARBA" id="ARBA00022475"/>
    </source>
</evidence>
<reference evidence="12" key="1">
    <citation type="submission" date="2020-09" db="EMBL/GenBank/DDBJ databases">
        <title>A novel bacterium of genus Paenibacillus, isolated from South China Sea.</title>
        <authorList>
            <person name="Huang H."/>
            <person name="Mo K."/>
            <person name="Hu Y."/>
        </authorList>
    </citation>
    <scope>NUCLEOTIDE SEQUENCE</scope>
    <source>
        <strain evidence="12">IB182363</strain>
    </source>
</reference>
<dbReference type="InterPro" id="IPR050490">
    <property type="entry name" value="Bact_solute-bd_prot1"/>
</dbReference>
<dbReference type="Pfam" id="PF01547">
    <property type="entry name" value="SBP_bac_1"/>
    <property type="match status" value="1"/>
</dbReference>
<dbReference type="GO" id="GO:0003700">
    <property type="term" value="F:DNA-binding transcription factor activity"/>
    <property type="evidence" value="ECO:0007669"/>
    <property type="project" value="InterPro"/>
</dbReference>
<keyword evidence="10" id="KW-0449">Lipoprotein</keyword>
<keyword evidence="13" id="KW-1185">Reference proteome</keyword>
<accession>A0A927H1Y8</accession>
<dbReference type="Gene3D" id="1.10.10.10">
    <property type="entry name" value="Winged helix-like DNA-binding domain superfamily/Winged helix DNA-binding domain"/>
    <property type="match status" value="1"/>
</dbReference>
<dbReference type="AlphaFoldDB" id="A0A927H1Y8"/>
<dbReference type="GO" id="GO:0003677">
    <property type="term" value="F:DNA binding"/>
    <property type="evidence" value="ECO:0007669"/>
    <property type="project" value="UniProtKB-KW"/>
</dbReference>
<evidence type="ECO:0000256" key="9">
    <source>
        <dbReference type="ARBA" id="ARBA00023163"/>
    </source>
</evidence>
<evidence type="ECO:0000256" key="2">
    <source>
        <dbReference type="ARBA" id="ARBA00022448"/>
    </source>
</evidence>
<dbReference type="SUPFAM" id="SSF46785">
    <property type="entry name" value="Winged helix' DNA-binding domain"/>
    <property type="match status" value="1"/>
</dbReference>
<keyword evidence="9" id="KW-0804">Transcription</keyword>
<dbReference type="PANTHER" id="PTHR43649">
    <property type="entry name" value="ARABINOSE-BINDING PROTEIN-RELATED"/>
    <property type="match status" value="1"/>
</dbReference>
<gene>
    <name evidence="12" type="ORF">IDH45_22250</name>
</gene>
<proteinExistence type="inferred from homology"/>
<keyword evidence="4" id="KW-0732">Signal</keyword>
<evidence type="ECO:0000256" key="8">
    <source>
        <dbReference type="ARBA" id="ARBA00023139"/>
    </source>
</evidence>
<dbReference type="Gene3D" id="3.40.190.10">
    <property type="entry name" value="Periplasmic binding protein-like II"/>
    <property type="match status" value="1"/>
</dbReference>
<evidence type="ECO:0000313" key="12">
    <source>
        <dbReference type="EMBL" id="MBD2864707.1"/>
    </source>
</evidence>
<dbReference type="Proteomes" id="UP000639396">
    <property type="component" value="Unassembled WGS sequence"/>
</dbReference>
<keyword evidence="3" id="KW-1003">Cell membrane</keyword>
<dbReference type="EMBL" id="JACXJA010000032">
    <property type="protein sequence ID" value="MBD2864707.1"/>
    <property type="molecule type" value="Genomic_DNA"/>
</dbReference>
<dbReference type="InterPro" id="IPR036390">
    <property type="entry name" value="WH_DNA-bd_sf"/>
</dbReference>
<evidence type="ECO:0000259" key="11">
    <source>
        <dbReference type="PROSITE" id="PS50949"/>
    </source>
</evidence>
<name>A0A927H1Y8_9BACL</name>
<evidence type="ECO:0000256" key="5">
    <source>
        <dbReference type="ARBA" id="ARBA00023015"/>
    </source>
</evidence>
<dbReference type="InterPro" id="IPR036388">
    <property type="entry name" value="WH-like_DNA-bd_sf"/>
</dbReference>
<evidence type="ECO:0000256" key="6">
    <source>
        <dbReference type="ARBA" id="ARBA00023125"/>
    </source>
</evidence>
<comment type="caution">
    <text evidence="12">The sequence shown here is derived from an EMBL/GenBank/DDBJ whole genome shotgun (WGS) entry which is preliminary data.</text>
</comment>
<dbReference type="PANTHER" id="PTHR43649:SF33">
    <property type="entry name" value="POLYGALACTURONAN_RHAMNOGALACTURONAN-BINDING PROTEIN YTCQ"/>
    <property type="match status" value="1"/>
</dbReference>
<evidence type="ECO:0000256" key="7">
    <source>
        <dbReference type="ARBA" id="ARBA00023136"/>
    </source>
</evidence>
<dbReference type="InterPro" id="IPR006059">
    <property type="entry name" value="SBP"/>
</dbReference>
<dbReference type="PROSITE" id="PS50949">
    <property type="entry name" value="HTH_GNTR"/>
    <property type="match status" value="1"/>
</dbReference>
<dbReference type="SUPFAM" id="SSF53850">
    <property type="entry name" value="Periplasmic binding protein-like II"/>
    <property type="match status" value="1"/>
</dbReference>
<evidence type="ECO:0000256" key="10">
    <source>
        <dbReference type="ARBA" id="ARBA00023288"/>
    </source>
</evidence>
<keyword evidence="5" id="KW-0805">Transcription regulation</keyword>
<keyword evidence="8" id="KW-0564">Palmitate</keyword>
<dbReference type="PROSITE" id="PS01037">
    <property type="entry name" value="SBP_BACTERIAL_1"/>
    <property type="match status" value="1"/>
</dbReference>
<dbReference type="GO" id="GO:0055085">
    <property type="term" value="P:transmembrane transport"/>
    <property type="evidence" value="ECO:0007669"/>
    <property type="project" value="InterPro"/>
</dbReference>
<dbReference type="CDD" id="cd07377">
    <property type="entry name" value="WHTH_GntR"/>
    <property type="match status" value="1"/>
</dbReference>
<keyword evidence="2" id="KW-0813">Transport</keyword>
<evidence type="ECO:0000313" key="13">
    <source>
        <dbReference type="Proteomes" id="UP000639396"/>
    </source>
</evidence>
<keyword evidence="6" id="KW-0238">DNA-binding</keyword>
<dbReference type="InterPro" id="IPR000524">
    <property type="entry name" value="Tscrpt_reg_HTH_GntR"/>
</dbReference>
<dbReference type="RefSeq" id="WP_190930334.1">
    <property type="nucleotide sequence ID" value="NZ_JACXJA010000032.1"/>
</dbReference>
<organism evidence="12 13">
    <name type="scientific">Paenibacillus oceani</name>
    <dbReference type="NCBI Taxonomy" id="2772510"/>
    <lineage>
        <taxon>Bacteria</taxon>
        <taxon>Bacillati</taxon>
        <taxon>Bacillota</taxon>
        <taxon>Bacilli</taxon>
        <taxon>Bacillales</taxon>
        <taxon>Paenibacillaceae</taxon>
        <taxon>Paenibacillus</taxon>
    </lineage>
</organism>
<dbReference type="InterPro" id="IPR006061">
    <property type="entry name" value="SBP_1_CS"/>
</dbReference>
<keyword evidence="7" id="KW-0472">Membrane</keyword>
<comment type="similarity">
    <text evidence="1">Belongs to the bacterial solute-binding protein 1 family.</text>
</comment>
<sequence length="450" mass="51767">MRGRTSNEQFRIQLENMVQTLRSEITGGHYQVGDFLPSEKMLASRFQFGNISVRKGLELLVEEGLIEKIPKVGNRVKSVHSRRVTLRLACIHVTWRNCDLQRLLDMFQQKYPWITVEVTEYPAGNALPKTDIFVIGELHFRQIVEKELLRYFKPLTPNEDVHPLLTKQFVHDGQLFFKPVVYSPIVLMYNKAHFRESGLAEPDGSWTWDDLIRAGEKLSEVEGRYGFCFHVPDINRWPMFLLQSGERFEWEGTRLKSIKGTGLLESIKLMKQLMQNKKLFPSFLSESNQDFVKPFLEGRLSMTLVSYMGLNLFVQSDVDLDIAPVPYIHEPCSLIISSAVGINAASPHMEEAGLFVDFLTGELGQKTIQQHTTSIPGLRSLSPTDAGSAVRRPARYGLYREMMFSLRTHMDLNLNSRELALVFRQLKQYFANMINEDELCEEIARVLSRE</sequence>
<dbReference type="Pfam" id="PF00392">
    <property type="entry name" value="GntR"/>
    <property type="match status" value="1"/>
</dbReference>
<evidence type="ECO:0000256" key="4">
    <source>
        <dbReference type="ARBA" id="ARBA00022729"/>
    </source>
</evidence>
<evidence type="ECO:0000256" key="1">
    <source>
        <dbReference type="ARBA" id="ARBA00008520"/>
    </source>
</evidence>
<dbReference type="SMART" id="SM00345">
    <property type="entry name" value="HTH_GNTR"/>
    <property type="match status" value="1"/>
</dbReference>